<feature type="signal peptide" evidence="1">
    <location>
        <begin position="1"/>
        <end position="21"/>
    </location>
</feature>
<feature type="chain" id="PRO_5021205422" description="DUF3828 domain-containing protein" evidence="1">
    <location>
        <begin position="22"/>
        <end position="169"/>
    </location>
</feature>
<dbReference type="AlphaFoldDB" id="A0A4Z1BLH7"/>
<accession>A0A4Z1BLH7</accession>
<sequence length="169" mass="19200">MKKFILSILLLSFVTSCNSHNSSTENKVENKVKDSVKESDVNYNVALDFMNNYVDYIMDTIGKVNEDEYINKNELLTQSFKDRYKFVQDSAYKVEPEVGLDFDPIVDGQDFPDKGFKIKSIDKATGLVTLKGIDWQDFEVVLKVVNENNKSLVNGSGIINIPTNKQAKR</sequence>
<dbReference type="Gene3D" id="3.10.450.50">
    <property type="match status" value="1"/>
</dbReference>
<organism evidence="2 3">
    <name type="scientific">Empedobacter tilapiae</name>
    <dbReference type="NCBI Taxonomy" id="2491114"/>
    <lineage>
        <taxon>Bacteria</taxon>
        <taxon>Pseudomonadati</taxon>
        <taxon>Bacteroidota</taxon>
        <taxon>Flavobacteriia</taxon>
        <taxon>Flavobacteriales</taxon>
        <taxon>Weeksellaceae</taxon>
        <taxon>Empedobacter</taxon>
    </lineage>
</organism>
<evidence type="ECO:0008006" key="4">
    <source>
        <dbReference type="Google" id="ProtNLM"/>
    </source>
</evidence>
<proteinExistence type="predicted"/>
<dbReference type="PROSITE" id="PS51257">
    <property type="entry name" value="PROKAR_LIPOPROTEIN"/>
    <property type="match status" value="1"/>
</dbReference>
<keyword evidence="1" id="KW-0732">Signal</keyword>
<protein>
    <recommendedName>
        <fullName evidence="4">DUF3828 domain-containing protein</fullName>
    </recommendedName>
</protein>
<name>A0A4Z1BLH7_9FLAO</name>
<gene>
    <name evidence="2" type="ORF">E4J94_15735</name>
</gene>
<dbReference type="RefSeq" id="WP_135836740.1">
    <property type="nucleotide sequence ID" value="NZ_SRPE01000013.1"/>
</dbReference>
<evidence type="ECO:0000313" key="2">
    <source>
        <dbReference type="EMBL" id="TGN22985.1"/>
    </source>
</evidence>
<dbReference type="OrthoDB" id="893601at2"/>
<evidence type="ECO:0000313" key="3">
    <source>
        <dbReference type="Proteomes" id="UP000297998"/>
    </source>
</evidence>
<comment type="caution">
    <text evidence="2">The sequence shown here is derived from an EMBL/GenBank/DDBJ whole genome shotgun (WGS) entry which is preliminary data.</text>
</comment>
<keyword evidence="3" id="KW-1185">Reference proteome</keyword>
<reference evidence="2 3" key="1">
    <citation type="submission" date="2019-03" db="EMBL/GenBank/DDBJ databases">
        <title>Empedobacter tilapiae sp. nov., isolated from an intestine of Nile tilapia Oreochromis niloticus.</title>
        <authorList>
            <person name="Kim Y.-O."/>
            <person name="Yoon J.-H."/>
        </authorList>
    </citation>
    <scope>NUCLEOTIDE SEQUENCE [LARGE SCALE GENOMIC DNA]</scope>
    <source>
        <strain evidence="2 3">MRS2</strain>
    </source>
</reference>
<dbReference type="Proteomes" id="UP000297998">
    <property type="component" value="Unassembled WGS sequence"/>
</dbReference>
<dbReference type="EMBL" id="SRPE01000013">
    <property type="protein sequence ID" value="TGN22985.1"/>
    <property type="molecule type" value="Genomic_DNA"/>
</dbReference>
<evidence type="ECO:0000256" key="1">
    <source>
        <dbReference type="SAM" id="SignalP"/>
    </source>
</evidence>